<comment type="caution">
    <text evidence="1">The sequence shown here is derived from an EMBL/GenBank/DDBJ whole genome shotgun (WGS) entry which is preliminary data.</text>
</comment>
<dbReference type="Proteomes" id="UP000696280">
    <property type="component" value="Unassembled WGS sequence"/>
</dbReference>
<protein>
    <submittedName>
        <fullName evidence="1">Uncharacterized protein</fullName>
    </submittedName>
</protein>
<sequence>MSYTAKSHINYPLPDELPDWLTKLIFGFLEDHITSLPDRILEDTINHVSNFEYGKLYSVSFGLTCKRIYELHWKKHGKTNIYPYDHAADISGSQVDRLFTSWFARQGYSRDGWQSKFQLQESNDGKVKKLLKRLF</sequence>
<name>A0A9N9KPP0_9HELO</name>
<reference evidence="1" key="1">
    <citation type="submission" date="2021-07" db="EMBL/GenBank/DDBJ databases">
        <authorList>
            <person name="Durling M."/>
        </authorList>
    </citation>
    <scope>NUCLEOTIDE SEQUENCE</scope>
</reference>
<organism evidence="1 2">
    <name type="scientific">Hymenoscyphus fraxineus</name>
    <dbReference type="NCBI Taxonomy" id="746836"/>
    <lineage>
        <taxon>Eukaryota</taxon>
        <taxon>Fungi</taxon>
        <taxon>Dikarya</taxon>
        <taxon>Ascomycota</taxon>
        <taxon>Pezizomycotina</taxon>
        <taxon>Leotiomycetes</taxon>
        <taxon>Helotiales</taxon>
        <taxon>Helotiaceae</taxon>
        <taxon>Hymenoscyphus</taxon>
    </lineage>
</organism>
<gene>
    <name evidence="1" type="ORF">HYFRA_00003024</name>
</gene>
<dbReference type="AlphaFoldDB" id="A0A9N9KPP0"/>
<dbReference type="OrthoDB" id="3490140at2759"/>
<proteinExistence type="predicted"/>
<keyword evidence="2" id="KW-1185">Reference proteome</keyword>
<evidence type="ECO:0000313" key="2">
    <source>
        <dbReference type="Proteomes" id="UP000696280"/>
    </source>
</evidence>
<accession>A0A9N9KPP0</accession>
<dbReference type="EMBL" id="CAJVRL010000038">
    <property type="protein sequence ID" value="CAG8950808.1"/>
    <property type="molecule type" value="Genomic_DNA"/>
</dbReference>
<evidence type="ECO:0000313" key="1">
    <source>
        <dbReference type="EMBL" id="CAG8950808.1"/>
    </source>
</evidence>